<evidence type="ECO:0000313" key="3">
    <source>
        <dbReference type="Proteomes" id="UP000032614"/>
    </source>
</evidence>
<evidence type="ECO:0000313" key="1">
    <source>
        <dbReference type="EMBL" id="AJZ62152.1"/>
    </source>
</evidence>
<name>A0AAW3UR50_9BURK</name>
<dbReference type="Proteomes" id="UP000518681">
    <property type="component" value="Unassembled WGS sequence"/>
</dbReference>
<dbReference type="AlphaFoldDB" id="A0AAW3UR50"/>
<dbReference type="EMBL" id="CP010027">
    <property type="protein sequence ID" value="AJZ62152.1"/>
    <property type="molecule type" value="Genomic_DNA"/>
</dbReference>
<proteinExistence type="predicted"/>
<protein>
    <submittedName>
        <fullName evidence="2">Uncharacterized protein</fullName>
    </submittedName>
</protein>
<organism evidence="2 4">
    <name type="scientific">Paraburkholderia fungorum</name>
    <dbReference type="NCBI Taxonomy" id="134537"/>
    <lineage>
        <taxon>Bacteria</taxon>
        <taxon>Pseudomonadati</taxon>
        <taxon>Pseudomonadota</taxon>
        <taxon>Betaproteobacteria</taxon>
        <taxon>Burkholderiales</taxon>
        <taxon>Burkholderiaceae</taxon>
        <taxon>Paraburkholderia</taxon>
    </lineage>
</organism>
<sequence length="60" mass="6838">MSRQPAFAVLNYRVANVTRWPCGTFRCLPADSTAMAFKRTVFRQDVGPRINGGQYTDERI</sequence>
<evidence type="ECO:0000313" key="2">
    <source>
        <dbReference type="EMBL" id="MBB6201122.1"/>
    </source>
</evidence>
<accession>A0AAW3UR50</accession>
<gene>
    <name evidence="2" type="ORF">GGD69_001971</name>
    <name evidence="1" type="ORF">OI25_5804</name>
</gene>
<reference evidence="2 4" key="2">
    <citation type="submission" date="2020-08" db="EMBL/GenBank/DDBJ databases">
        <title>Genomic Encyclopedia of Type Strains, Phase IV (KMG-V): Genome sequencing to study the core and pangenomes of soil and plant-associated prokaryotes.</title>
        <authorList>
            <person name="Whitman W."/>
        </authorList>
    </citation>
    <scope>NUCLEOTIDE SEQUENCE [LARGE SCALE GENOMIC DNA]</scope>
    <source>
        <strain evidence="2 4">SEMIA 4013</strain>
    </source>
</reference>
<dbReference type="KEGG" id="bfn:OI25_5804"/>
<evidence type="ECO:0000313" key="4">
    <source>
        <dbReference type="Proteomes" id="UP000518681"/>
    </source>
</evidence>
<dbReference type="Proteomes" id="UP000032614">
    <property type="component" value="Chromosome 2"/>
</dbReference>
<reference evidence="1 3" key="1">
    <citation type="journal article" date="2015" name="Genome Announc.">
        <title>Complete genome sequences for 59 burkholderia isolates, both pathogenic and near neighbor.</title>
        <authorList>
            <person name="Johnson S.L."/>
            <person name="Bishop-Lilly K.A."/>
            <person name="Ladner J.T."/>
            <person name="Daligault H.E."/>
            <person name="Davenport K.W."/>
            <person name="Jaissle J."/>
            <person name="Frey K.G."/>
            <person name="Koroleva G.I."/>
            <person name="Bruce D.C."/>
            <person name="Coyne S.R."/>
            <person name="Broomall S.M."/>
            <person name="Li P.E."/>
            <person name="Teshima H."/>
            <person name="Gibbons H.S."/>
            <person name="Palacios G.F."/>
            <person name="Rosenzweig C.N."/>
            <person name="Redden C.L."/>
            <person name="Xu Y."/>
            <person name="Minogue T.D."/>
            <person name="Chain P.S."/>
        </authorList>
    </citation>
    <scope>NUCLEOTIDE SEQUENCE [LARGE SCALE GENOMIC DNA]</scope>
    <source>
        <strain evidence="1 3">ATCC BAA-463</strain>
    </source>
</reference>
<dbReference type="EMBL" id="JACIIK010000003">
    <property type="protein sequence ID" value="MBB6201122.1"/>
    <property type="molecule type" value="Genomic_DNA"/>
</dbReference>